<evidence type="ECO:0000313" key="1">
    <source>
        <dbReference type="EMBL" id="MTE27430.1"/>
    </source>
</evidence>
<protein>
    <submittedName>
        <fullName evidence="1">Flavin mononucleotide-binding protein</fullName>
    </submittedName>
</protein>
<dbReference type="Pfam" id="PF12900">
    <property type="entry name" value="Pyridox_ox_2"/>
    <property type="match status" value="1"/>
</dbReference>
<accession>A0A7K1GDP3</accession>
<name>A0A7K1GDP3_9FLAO</name>
<evidence type="ECO:0000313" key="2">
    <source>
        <dbReference type="Proteomes" id="UP000447545"/>
    </source>
</evidence>
<gene>
    <name evidence="1" type="ORF">F1003_10860</name>
</gene>
<dbReference type="AlphaFoldDB" id="A0A7K1GDP3"/>
<dbReference type="SUPFAM" id="SSF50475">
    <property type="entry name" value="FMN-binding split barrel"/>
    <property type="match status" value="1"/>
</dbReference>
<sequence length="149" mass="17111">MIKSLNQEVCKLILHQNYIGHLAYIYQNKPFVLPITYFHKGDKIICYSGDGHKIHALRQHNAVALEVSEIKSVTNWQSVVVHGLYQELEGSSAKALLHEFSLGVKDVIMRKELRDLDFINEFSAKIDSDDIPIVFVINIEEMTGKMRRN</sequence>
<dbReference type="RefSeq" id="WP_155089447.1">
    <property type="nucleotide sequence ID" value="NZ_WJYA01000006.1"/>
</dbReference>
<reference evidence="1 2" key="1">
    <citation type="submission" date="2019-11" db="EMBL/GenBank/DDBJ databases">
        <title>Winogradskyella ouciana sp. nov., isolated from the hadal seawater of the Mariana Trench.</title>
        <authorList>
            <person name="Liu R."/>
        </authorList>
    </citation>
    <scope>NUCLEOTIDE SEQUENCE [LARGE SCALE GENOMIC DNA]</scope>
    <source>
        <strain evidence="1 2">ZXX205</strain>
    </source>
</reference>
<dbReference type="Gene3D" id="2.30.110.10">
    <property type="entry name" value="Electron Transport, Fmn-binding Protein, Chain A"/>
    <property type="match status" value="1"/>
</dbReference>
<dbReference type="EMBL" id="WJYA01000006">
    <property type="protein sequence ID" value="MTE27430.1"/>
    <property type="molecule type" value="Genomic_DNA"/>
</dbReference>
<organism evidence="1 2">
    <name type="scientific">Winogradskyella ouciana</name>
    <dbReference type="NCBI Taxonomy" id="2608631"/>
    <lineage>
        <taxon>Bacteria</taxon>
        <taxon>Pseudomonadati</taxon>
        <taxon>Bacteroidota</taxon>
        <taxon>Flavobacteriia</taxon>
        <taxon>Flavobacteriales</taxon>
        <taxon>Flavobacteriaceae</taxon>
        <taxon>Winogradskyella</taxon>
    </lineage>
</organism>
<dbReference type="Proteomes" id="UP000447545">
    <property type="component" value="Unassembled WGS sequence"/>
</dbReference>
<keyword evidence="2" id="KW-1185">Reference proteome</keyword>
<dbReference type="InterPro" id="IPR012349">
    <property type="entry name" value="Split_barrel_FMN-bd"/>
</dbReference>
<proteinExistence type="predicted"/>
<dbReference type="InterPro" id="IPR024747">
    <property type="entry name" value="Pyridox_Oxase-rel"/>
</dbReference>
<comment type="caution">
    <text evidence="1">The sequence shown here is derived from an EMBL/GenBank/DDBJ whole genome shotgun (WGS) entry which is preliminary data.</text>
</comment>